<evidence type="ECO:0000313" key="1">
    <source>
        <dbReference type="EMBL" id="KAJ2977735.1"/>
    </source>
</evidence>
<evidence type="ECO:0000313" key="2">
    <source>
        <dbReference type="Proteomes" id="UP001144978"/>
    </source>
</evidence>
<dbReference type="Proteomes" id="UP001144978">
    <property type="component" value="Unassembled WGS sequence"/>
</dbReference>
<accession>A0ACC1NEJ1</accession>
<protein>
    <submittedName>
        <fullName evidence="1">Uncharacterized protein</fullName>
    </submittedName>
</protein>
<gene>
    <name evidence="1" type="ORF">NUW54_g11382</name>
</gene>
<organism evidence="1 2">
    <name type="scientific">Trametes sanguinea</name>
    <dbReference type="NCBI Taxonomy" id="158606"/>
    <lineage>
        <taxon>Eukaryota</taxon>
        <taxon>Fungi</taxon>
        <taxon>Dikarya</taxon>
        <taxon>Basidiomycota</taxon>
        <taxon>Agaricomycotina</taxon>
        <taxon>Agaricomycetes</taxon>
        <taxon>Polyporales</taxon>
        <taxon>Polyporaceae</taxon>
        <taxon>Trametes</taxon>
    </lineage>
</organism>
<keyword evidence="2" id="KW-1185">Reference proteome</keyword>
<dbReference type="EMBL" id="JANSHE010004421">
    <property type="protein sequence ID" value="KAJ2977735.1"/>
    <property type="molecule type" value="Genomic_DNA"/>
</dbReference>
<reference evidence="1" key="1">
    <citation type="submission" date="2022-08" db="EMBL/GenBank/DDBJ databases">
        <title>Genome Sequence of Pycnoporus sanguineus.</title>
        <authorList>
            <person name="Buettner E."/>
        </authorList>
    </citation>
    <scope>NUCLEOTIDE SEQUENCE</scope>
    <source>
        <strain evidence="1">CG-C14</strain>
    </source>
</reference>
<proteinExistence type="predicted"/>
<name>A0ACC1NEJ1_9APHY</name>
<comment type="caution">
    <text evidence="1">The sequence shown here is derived from an EMBL/GenBank/DDBJ whole genome shotgun (WGS) entry which is preliminary data.</text>
</comment>
<sequence>MAILLCHTSALEPWNDARQALFESRLARLTASQGWALTWVQNVEWLDFCADFIPEALNPSRRVLGNRIIPAEVIKLRNAAQTACRGQLATVQCDGFTALNQHHLIAFMLTVNGVVYSIRAYDTSGEPKNTENLLRRIREVLQIVDKDWAVTVVAVTSDCSGESRAARAALVQEHPELVAPDCYAHQIELVVRNYFGTNAPMFSATKQADELIKWLRSRTYLLALLRDIQTSMPGFKGQPKTVIRGVVTRWTSHYLAYRRLLELQPALQLLAFDQRLFDSGTAESHAKSREMVPVIQNGLFWHSLTRIKRHLEPLAIATNTTQSNNCRLDKVVITFGSLFRFFDSLPDPEEELVKDAVLRSLEMRWGKADQDVFIAAVLLNPFLKVAPFHRVSQIFSTAAIYSLLERLWKRFYPALPIPPSFYDTVTAYLRESGEFSGLSITREAMMNAAREKNESPDPVRVWKDIIIYDADLTRYPLHRLAIHILSICPTSANCERLFSILGLIMTKLRNRLGHETLMNLAELLLHLRDEHVRRNVKARLRRHFGDQAAKQSQAESSTSGGGSSSIQSDNSEVPLTAMEALLASFSDVDMESADEDLPDAARFPSQLKATLRELLDFANPFWQNRTAATSTSTLEEELALWEILDMDADGDEVTAADARLDDLADVILNT</sequence>